<sequence length="294" mass="30818">MDYIAITVITLYLTGVTVVGVVMARRSKASKDWAVAGGGMSGVLVAFGLAGARVGGAGTYGIAGDVMNGGVWYMWWYAISSFAALTLVGLAFAGYYRRLGLQTVGELFLLRFGSKRCQWLTSLCVQTEYAIVNVIEAYVIGVIISSLTPLSMLHSTLIAAVVLATYVSLGGLWGTAVTNVIHCTVILVSLFALGVVGIWEFGGWQVVTEQVNAGLALTSEDSVRWWAFTGGGMGAIMAMFFSATIHSPAASIYANYSTATRSERSLAPAFIAGGAIAALMPILAGIVGILTVAR</sequence>
<evidence type="ECO:0000256" key="7">
    <source>
        <dbReference type="SAM" id="Phobius"/>
    </source>
</evidence>
<dbReference type="InterPro" id="IPR001734">
    <property type="entry name" value="Na/solute_symporter"/>
</dbReference>
<evidence type="ECO:0000256" key="4">
    <source>
        <dbReference type="ARBA" id="ARBA00022692"/>
    </source>
</evidence>
<evidence type="ECO:0000313" key="8">
    <source>
        <dbReference type="EMBL" id="SVC14578.1"/>
    </source>
</evidence>
<dbReference type="GO" id="GO:0005886">
    <property type="term" value="C:plasma membrane"/>
    <property type="evidence" value="ECO:0007669"/>
    <property type="project" value="TreeGrafter"/>
</dbReference>
<evidence type="ECO:0008006" key="9">
    <source>
        <dbReference type="Google" id="ProtNLM"/>
    </source>
</evidence>
<accession>A0A382JRV6</accession>
<evidence type="ECO:0000256" key="3">
    <source>
        <dbReference type="ARBA" id="ARBA00022448"/>
    </source>
</evidence>
<keyword evidence="6 7" id="KW-0472">Membrane</keyword>
<feature type="transmembrane region" description="Helical" evidence="7">
    <location>
        <begin position="33"/>
        <end position="54"/>
    </location>
</feature>
<comment type="subcellular location">
    <subcellularLocation>
        <location evidence="1">Membrane</location>
        <topology evidence="1">Multi-pass membrane protein</topology>
    </subcellularLocation>
</comment>
<dbReference type="InterPro" id="IPR038377">
    <property type="entry name" value="Na/Glc_symporter_sf"/>
</dbReference>
<dbReference type="Pfam" id="PF00474">
    <property type="entry name" value="SSF"/>
    <property type="match status" value="1"/>
</dbReference>
<keyword evidence="3" id="KW-0813">Transport</keyword>
<feature type="transmembrane region" description="Helical" evidence="7">
    <location>
        <begin position="152"/>
        <end position="173"/>
    </location>
</feature>
<dbReference type="GO" id="GO:0022857">
    <property type="term" value="F:transmembrane transporter activity"/>
    <property type="evidence" value="ECO:0007669"/>
    <property type="project" value="InterPro"/>
</dbReference>
<keyword evidence="4 7" id="KW-0812">Transmembrane</keyword>
<organism evidence="8">
    <name type="scientific">marine metagenome</name>
    <dbReference type="NCBI Taxonomy" id="408172"/>
    <lineage>
        <taxon>unclassified sequences</taxon>
        <taxon>metagenomes</taxon>
        <taxon>ecological metagenomes</taxon>
    </lineage>
</organism>
<protein>
    <recommendedName>
        <fullName evidence="9">Sodium:solute symporter family protein</fullName>
    </recommendedName>
</protein>
<reference evidence="8" key="1">
    <citation type="submission" date="2018-05" db="EMBL/GenBank/DDBJ databases">
        <authorList>
            <person name="Lanie J.A."/>
            <person name="Ng W.-L."/>
            <person name="Kazmierczak K.M."/>
            <person name="Andrzejewski T.M."/>
            <person name="Davidsen T.M."/>
            <person name="Wayne K.J."/>
            <person name="Tettelin H."/>
            <person name="Glass J.I."/>
            <person name="Rusch D."/>
            <person name="Podicherti R."/>
            <person name="Tsui H.-C.T."/>
            <person name="Winkler M.E."/>
        </authorList>
    </citation>
    <scope>NUCLEOTIDE SEQUENCE</scope>
</reference>
<dbReference type="PROSITE" id="PS50283">
    <property type="entry name" value="NA_SOLUT_SYMP_3"/>
    <property type="match status" value="1"/>
</dbReference>
<gene>
    <name evidence="8" type="ORF">METZ01_LOCUS267432</name>
</gene>
<feature type="non-terminal residue" evidence="8">
    <location>
        <position position="294"/>
    </location>
</feature>
<evidence type="ECO:0000256" key="1">
    <source>
        <dbReference type="ARBA" id="ARBA00004141"/>
    </source>
</evidence>
<comment type="similarity">
    <text evidence="2">Belongs to the sodium:solute symporter (SSF) (TC 2.A.21) family.</text>
</comment>
<dbReference type="Gene3D" id="1.20.1730.10">
    <property type="entry name" value="Sodium/glucose cotransporter"/>
    <property type="match status" value="1"/>
</dbReference>
<dbReference type="InterPro" id="IPR050277">
    <property type="entry name" value="Sodium:Solute_Symporter"/>
</dbReference>
<proteinExistence type="inferred from homology"/>
<name>A0A382JRV6_9ZZZZ</name>
<dbReference type="AlphaFoldDB" id="A0A382JRV6"/>
<feature type="transmembrane region" description="Helical" evidence="7">
    <location>
        <begin position="225"/>
        <end position="245"/>
    </location>
</feature>
<feature type="transmembrane region" description="Helical" evidence="7">
    <location>
        <begin position="6"/>
        <end position="24"/>
    </location>
</feature>
<evidence type="ECO:0000256" key="2">
    <source>
        <dbReference type="ARBA" id="ARBA00006434"/>
    </source>
</evidence>
<feature type="transmembrane region" description="Helical" evidence="7">
    <location>
        <begin position="74"/>
        <end position="96"/>
    </location>
</feature>
<dbReference type="EMBL" id="UINC01075921">
    <property type="protein sequence ID" value="SVC14578.1"/>
    <property type="molecule type" value="Genomic_DNA"/>
</dbReference>
<dbReference type="PANTHER" id="PTHR48086">
    <property type="entry name" value="SODIUM/PROLINE SYMPORTER-RELATED"/>
    <property type="match status" value="1"/>
</dbReference>
<evidence type="ECO:0000256" key="6">
    <source>
        <dbReference type="ARBA" id="ARBA00023136"/>
    </source>
</evidence>
<keyword evidence="5 7" id="KW-1133">Transmembrane helix</keyword>
<feature type="transmembrane region" description="Helical" evidence="7">
    <location>
        <begin position="180"/>
        <end position="199"/>
    </location>
</feature>
<dbReference type="PANTHER" id="PTHR48086:SF7">
    <property type="entry name" value="SODIUM-SOLUTE SYMPORTER-RELATED"/>
    <property type="match status" value="1"/>
</dbReference>
<feature type="transmembrane region" description="Helical" evidence="7">
    <location>
        <begin position="266"/>
        <end position="293"/>
    </location>
</feature>
<evidence type="ECO:0000256" key="5">
    <source>
        <dbReference type="ARBA" id="ARBA00022989"/>
    </source>
</evidence>